<proteinExistence type="predicted"/>
<dbReference type="Proteomes" id="UP000324222">
    <property type="component" value="Unassembled WGS sequence"/>
</dbReference>
<comment type="caution">
    <text evidence="3">The sequence shown here is derived from an EMBL/GenBank/DDBJ whole genome shotgun (WGS) entry which is preliminary data.</text>
</comment>
<evidence type="ECO:0000256" key="1">
    <source>
        <dbReference type="SAM" id="MobiDB-lite"/>
    </source>
</evidence>
<keyword evidence="2" id="KW-0812">Transmembrane</keyword>
<feature type="region of interest" description="Disordered" evidence="1">
    <location>
        <begin position="1"/>
        <end position="51"/>
    </location>
</feature>
<gene>
    <name evidence="3" type="ORF">E2C01_026163</name>
</gene>
<organism evidence="3 4">
    <name type="scientific">Portunus trituberculatus</name>
    <name type="common">Swimming crab</name>
    <name type="synonym">Neptunus trituberculatus</name>
    <dbReference type="NCBI Taxonomy" id="210409"/>
    <lineage>
        <taxon>Eukaryota</taxon>
        <taxon>Metazoa</taxon>
        <taxon>Ecdysozoa</taxon>
        <taxon>Arthropoda</taxon>
        <taxon>Crustacea</taxon>
        <taxon>Multicrustacea</taxon>
        <taxon>Malacostraca</taxon>
        <taxon>Eumalacostraca</taxon>
        <taxon>Eucarida</taxon>
        <taxon>Decapoda</taxon>
        <taxon>Pleocyemata</taxon>
        <taxon>Brachyura</taxon>
        <taxon>Eubrachyura</taxon>
        <taxon>Portunoidea</taxon>
        <taxon>Portunidae</taxon>
        <taxon>Portuninae</taxon>
        <taxon>Portunus</taxon>
    </lineage>
</organism>
<evidence type="ECO:0000313" key="3">
    <source>
        <dbReference type="EMBL" id="MPC32832.1"/>
    </source>
</evidence>
<reference evidence="3 4" key="1">
    <citation type="submission" date="2019-05" db="EMBL/GenBank/DDBJ databases">
        <title>Another draft genome of Portunus trituberculatus and its Hox gene families provides insights of decapod evolution.</title>
        <authorList>
            <person name="Jeong J.-H."/>
            <person name="Song I."/>
            <person name="Kim S."/>
            <person name="Choi T."/>
            <person name="Kim D."/>
            <person name="Ryu S."/>
            <person name="Kim W."/>
        </authorList>
    </citation>
    <scope>NUCLEOTIDE SEQUENCE [LARGE SCALE GENOMIC DNA]</scope>
    <source>
        <tissue evidence="3">Muscle</tissue>
    </source>
</reference>
<keyword evidence="2" id="KW-1133">Transmembrane helix</keyword>
<accession>A0A5B7EFB6</accession>
<feature type="transmembrane region" description="Helical" evidence="2">
    <location>
        <begin position="55"/>
        <end position="75"/>
    </location>
</feature>
<feature type="compositionally biased region" description="Polar residues" evidence="1">
    <location>
        <begin position="13"/>
        <end position="23"/>
    </location>
</feature>
<evidence type="ECO:0000256" key="2">
    <source>
        <dbReference type="SAM" id="Phobius"/>
    </source>
</evidence>
<dbReference type="AlphaFoldDB" id="A0A5B7EFB6"/>
<protein>
    <submittedName>
        <fullName evidence="3">Uncharacterized protein</fullName>
    </submittedName>
</protein>
<keyword evidence="2" id="KW-0472">Membrane</keyword>
<dbReference type="EMBL" id="VSRR010002705">
    <property type="protein sequence ID" value="MPC32832.1"/>
    <property type="molecule type" value="Genomic_DNA"/>
</dbReference>
<sequence length="80" mass="8538">MVKGHQRRLRPDPQSSGAPSTAHQPRPPHTGHHGGNEHRTRRGPSGVEKHPNTNAALYTWAAAAVVVVVMVVVVVRRGGG</sequence>
<name>A0A5B7EFB6_PORTR</name>
<keyword evidence="4" id="KW-1185">Reference proteome</keyword>
<evidence type="ECO:0000313" key="4">
    <source>
        <dbReference type="Proteomes" id="UP000324222"/>
    </source>
</evidence>